<dbReference type="SUPFAM" id="SSF50978">
    <property type="entry name" value="WD40 repeat-like"/>
    <property type="match status" value="1"/>
</dbReference>
<dbReference type="InterPro" id="IPR015943">
    <property type="entry name" value="WD40/YVTN_repeat-like_dom_sf"/>
</dbReference>
<proteinExistence type="predicted"/>
<name>H2ED27_9VIRU</name>
<reference evidence="1" key="1">
    <citation type="submission" date="2011-10" db="EMBL/GenBank/DDBJ databases">
        <title>Provirophages and transpovirons: unique mobilome of giant viruses.</title>
        <authorList>
            <person name="Desnues C."/>
            <person name="LaScola B."/>
            <person name="Yutin N."/>
            <person name="Fournous G."/>
            <person name="Koonin E."/>
            <person name="Raoult D."/>
        </authorList>
    </citation>
    <scope>NUCLEOTIDE SEQUENCE</scope>
    <source>
        <strain evidence="1">Mv13-mv</strain>
    </source>
</reference>
<protein>
    <submittedName>
        <fullName evidence="1">Uncharacterized protein</fullName>
    </submittedName>
</protein>
<accession>H2ED27</accession>
<organism evidence="1">
    <name type="scientific">Moumouvirus sp. 'Monve'</name>
    <dbReference type="NCBI Taxonomy" id="1128131"/>
    <lineage>
        <taxon>Viruses</taxon>
        <taxon>Varidnaviria</taxon>
        <taxon>Bamfordvirae</taxon>
        <taxon>Nucleocytoviricota</taxon>
        <taxon>Megaviricetes</taxon>
        <taxon>Imitervirales</taxon>
        <taxon>Mimiviridae</taxon>
        <taxon>Megamimivirinae</taxon>
        <taxon>Moumouvirus</taxon>
    </lineage>
</organism>
<evidence type="ECO:0000313" key="1">
    <source>
        <dbReference type="EMBL" id="AEX62300.1"/>
    </source>
</evidence>
<dbReference type="Gene3D" id="2.130.10.10">
    <property type="entry name" value="YVTN repeat-like/Quinoprotein amine dehydrogenase"/>
    <property type="match status" value="1"/>
</dbReference>
<sequence>MINLSKNLKQINKLIGHNYDIKSICHSDNGFWICSTDCRNNIIIWSVKTGQIHKSISGHNLENTIISTKFINNDSQILLKGHSFLAILDFKTGKIKQIYETNICNIIDYYPINNHVIIFQNNTIQIYDINEDQVTKSFSNGNDLIMKICVIPMINTEVINKIKYLVD</sequence>
<gene>
    <name evidence="1" type="ORF">mv_R95</name>
</gene>
<dbReference type="EMBL" id="JN885995">
    <property type="protein sequence ID" value="AEX62300.1"/>
    <property type="molecule type" value="Genomic_DNA"/>
</dbReference>
<dbReference type="InterPro" id="IPR036322">
    <property type="entry name" value="WD40_repeat_dom_sf"/>
</dbReference>